<comment type="similarity">
    <text evidence="1 7">Belongs to the peptidase S11 family.</text>
</comment>
<feature type="region of interest" description="Disordered" evidence="8">
    <location>
        <begin position="1"/>
        <end position="397"/>
    </location>
</feature>
<keyword evidence="4" id="KW-0133">Cell shape</keyword>
<dbReference type="InterPro" id="IPR018044">
    <property type="entry name" value="Peptidase_S11"/>
</dbReference>
<dbReference type="PRINTS" id="PR00725">
    <property type="entry name" value="DADACBPTASE1"/>
</dbReference>
<accession>A0ABW8LTC4</accession>
<feature type="compositionally biased region" description="Basic and acidic residues" evidence="8">
    <location>
        <begin position="239"/>
        <end position="265"/>
    </location>
</feature>
<evidence type="ECO:0000256" key="1">
    <source>
        <dbReference type="ARBA" id="ARBA00007164"/>
    </source>
</evidence>
<feature type="compositionally biased region" description="Basic and acidic residues" evidence="8">
    <location>
        <begin position="1"/>
        <end position="34"/>
    </location>
</feature>
<feature type="compositionally biased region" description="Basic and acidic residues" evidence="8">
    <location>
        <begin position="113"/>
        <end position="138"/>
    </location>
</feature>
<evidence type="ECO:0000256" key="5">
    <source>
        <dbReference type="ARBA" id="ARBA00022984"/>
    </source>
</evidence>
<dbReference type="PANTHER" id="PTHR21581">
    <property type="entry name" value="D-ALANYL-D-ALANINE CARBOXYPEPTIDASE"/>
    <property type="match status" value="1"/>
</dbReference>
<evidence type="ECO:0000256" key="6">
    <source>
        <dbReference type="ARBA" id="ARBA00023316"/>
    </source>
</evidence>
<feature type="compositionally biased region" description="Acidic residues" evidence="8">
    <location>
        <begin position="101"/>
        <end position="112"/>
    </location>
</feature>
<dbReference type="PANTHER" id="PTHR21581:SF33">
    <property type="entry name" value="D-ALANYL-D-ALANINE CARBOXYPEPTIDASE DACB"/>
    <property type="match status" value="1"/>
</dbReference>
<dbReference type="Pfam" id="PF00768">
    <property type="entry name" value="Peptidase_S11"/>
    <property type="match status" value="1"/>
</dbReference>
<dbReference type="Proteomes" id="UP001620295">
    <property type="component" value="Unassembled WGS sequence"/>
</dbReference>
<reference evidence="10 11" key="1">
    <citation type="submission" date="2024-11" db="EMBL/GenBank/DDBJ databases">
        <title>The Natural Products Discovery Center: Release of the First 8490 Sequenced Strains for Exploring Actinobacteria Biosynthetic Diversity.</title>
        <authorList>
            <person name="Kalkreuter E."/>
            <person name="Kautsar S.A."/>
            <person name="Yang D."/>
            <person name="Bader C.D."/>
            <person name="Teijaro C.N."/>
            <person name="Fluegel L."/>
            <person name="Davis C.M."/>
            <person name="Simpson J.R."/>
            <person name="Lauterbach L."/>
            <person name="Steele A.D."/>
            <person name="Gui C."/>
            <person name="Meng S."/>
            <person name="Li G."/>
            <person name="Viehrig K."/>
            <person name="Ye F."/>
            <person name="Su P."/>
            <person name="Kiefer A.F."/>
            <person name="Nichols A."/>
            <person name="Cepeda A.J."/>
            <person name="Yan W."/>
            <person name="Fan B."/>
            <person name="Jiang Y."/>
            <person name="Adhikari A."/>
            <person name="Zheng C.-J."/>
            <person name="Schuster L."/>
            <person name="Cowan T.M."/>
            <person name="Smanski M.J."/>
            <person name="Chevrette M.G."/>
            <person name="De Carvalho L.P.S."/>
            <person name="Shen B."/>
        </authorList>
    </citation>
    <scope>NUCLEOTIDE SEQUENCE [LARGE SCALE GENOMIC DNA]</scope>
    <source>
        <strain evidence="10 11">NPDC020863</strain>
    </source>
</reference>
<feature type="domain" description="Peptidase S11 D-alanyl-D-alanine carboxypeptidase A N-terminal" evidence="9">
    <location>
        <begin position="473"/>
        <end position="680"/>
    </location>
</feature>
<feature type="compositionally biased region" description="Basic and acidic residues" evidence="8">
    <location>
        <begin position="168"/>
        <end position="218"/>
    </location>
</feature>
<dbReference type="Gene3D" id="3.40.710.10">
    <property type="entry name" value="DD-peptidase/beta-lactamase superfamily"/>
    <property type="match status" value="1"/>
</dbReference>
<evidence type="ECO:0000313" key="11">
    <source>
        <dbReference type="Proteomes" id="UP001620295"/>
    </source>
</evidence>
<protein>
    <submittedName>
        <fullName evidence="10">D-alanyl-D-alanine carboxypeptidase</fullName>
    </submittedName>
</protein>
<dbReference type="InterPro" id="IPR001967">
    <property type="entry name" value="Peptidase_S11_N"/>
</dbReference>
<comment type="caution">
    <text evidence="10">The sequence shown here is derived from an EMBL/GenBank/DDBJ whole genome shotgun (WGS) entry which is preliminary data.</text>
</comment>
<evidence type="ECO:0000256" key="4">
    <source>
        <dbReference type="ARBA" id="ARBA00022960"/>
    </source>
</evidence>
<keyword evidence="5" id="KW-0573">Peptidoglycan synthesis</keyword>
<keyword evidence="10" id="KW-0645">Protease</keyword>
<feature type="compositionally biased region" description="Basic and acidic residues" evidence="8">
    <location>
        <begin position="54"/>
        <end position="67"/>
    </location>
</feature>
<dbReference type="EMBL" id="JBJDQH010000010">
    <property type="protein sequence ID" value="MFK4269162.1"/>
    <property type="molecule type" value="Genomic_DNA"/>
</dbReference>
<feature type="compositionally biased region" description="Basic and acidic residues" evidence="8">
    <location>
        <begin position="353"/>
        <end position="369"/>
    </location>
</feature>
<evidence type="ECO:0000256" key="7">
    <source>
        <dbReference type="RuleBase" id="RU004016"/>
    </source>
</evidence>
<dbReference type="GO" id="GO:0004180">
    <property type="term" value="F:carboxypeptidase activity"/>
    <property type="evidence" value="ECO:0007669"/>
    <property type="project" value="UniProtKB-KW"/>
</dbReference>
<dbReference type="InterPro" id="IPR012338">
    <property type="entry name" value="Beta-lactam/transpept-like"/>
</dbReference>
<dbReference type="SUPFAM" id="SSF56601">
    <property type="entry name" value="beta-lactamase/transpeptidase-like"/>
    <property type="match status" value="1"/>
</dbReference>
<keyword evidence="11" id="KW-1185">Reference proteome</keyword>
<evidence type="ECO:0000259" key="9">
    <source>
        <dbReference type="Pfam" id="PF00768"/>
    </source>
</evidence>
<keyword evidence="3" id="KW-0378">Hydrolase</keyword>
<evidence type="ECO:0000313" key="10">
    <source>
        <dbReference type="EMBL" id="MFK4269162.1"/>
    </source>
</evidence>
<keyword evidence="6" id="KW-0961">Cell wall biogenesis/degradation</keyword>
<evidence type="ECO:0000256" key="8">
    <source>
        <dbReference type="SAM" id="MobiDB-lite"/>
    </source>
</evidence>
<keyword evidence="10" id="KW-0121">Carboxypeptidase</keyword>
<sequence>MAGESPDKSEQRKSSGETTRGDRDPRLAVFHEGEAGGGNSAVAVADEEPEAVAEAEREAESAVRESESSDSIESGKPADSAKSSDESDESDEKVAEGATGESDESDEGASDEPVDRRTAVFRTLKREPDGKAVDEKASPESGSDGEGPDGEGSDAPVDRPTAAFGVLRHKEAPRWAQKADKADDSADAEEKVADSGKTGKADEADKADKSDEGGEKGGEPAVGTGIDRPTAVFKTLKTPAEDKPAEDKPAEDKPAADKPAADKPADGNAAEAKPADAKVAEKPAAKPAEKPAGKPGEKDEKKAPGAERPEGGHLPAVAGGDNERTSRFVPLRSADAPPTRPPVRPSAQPALPESERTKQQPLPESERTKQQPLPPVGQPAPLDLLAQLTNTPPPAETPLRTVVRRVKIWTPLAVLLIVILGVVQSVRPLPDPELKVANATYTFDGAKVSLPWPEQGQSAVEVEGLGSLGTSGAQKPVPIASVTKVMTAYLVLKEHPLKASEEGPAIKIDAQAGKESGSEDESRVEVDEGQTYNELQMLQMLLIPSGNNIARQLARWDSGSEEAFVKKMNDAAKDLGMKNTVYTDPSGFKATTKSTASDQLKLARAVMKNEAFRSVVATPNIRIPGLKTPDSKIYNNNNLLVKPGVVGIKTGSSTPAGGALMWGAEKTVDGNKRLILGVVLQQRAPGILQKSLDLVQTNSYKLITAVQDGLTSATVAKKGDVVGHVDDGLGGTTPVVATKDVTAVGWGGLEVELELIDGGKVVPHTAKAGTVVGQLAVGSGSAQVKVPVALQNDLSEPSFGSKLVRIA</sequence>
<organism evidence="10 11">
    <name type="scientific">Streptomyces milbemycinicus</name>
    <dbReference type="NCBI Taxonomy" id="476552"/>
    <lineage>
        <taxon>Bacteria</taxon>
        <taxon>Bacillati</taxon>
        <taxon>Actinomycetota</taxon>
        <taxon>Actinomycetes</taxon>
        <taxon>Kitasatosporales</taxon>
        <taxon>Streptomycetaceae</taxon>
        <taxon>Streptomyces</taxon>
    </lineage>
</organism>
<gene>
    <name evidence="10" type="ORF">ACI2L5_30100</name>
</gene>
<proteinExistence type="inferred from homology"/>
<evidence type="ECO:0000256" key="3">
    <source>
        <dbReference type="ARBA" id="ARBA00022801"/>
    </source>
</evidence>
<keyword evidence="2" id="KW-0732">Signal</keyword>
<dbReference type="RefSeq" id="WP_404747546.1">
    <property type="nucleotide sequence ID" value="NZ_JBJDQH010000010.1"/>
</dbReference>
<feature type="compositionally biased region" description="Basic and acidic residues" evidence="8">
    <location>
        <begin position="273"/>
        <end position="311"/>
    </location>
</feature>
<name>A0ABW8LTC4_9ACTN</name>
<evidence type="ECO:0000256" key="2">
    <source>
        <dbReference type="ARBA" id="ARBA00022729"/>
    </source>
</evidence>